<dbReference type="InterPro" id="IPR003593">
    <property type="entry name" value="AAA+_ATPase"/>
</dbReference>
<evidence type="ECO:0000259" key="9">
    <source>
        <dbReference type="PROSITE" id="PS50893"/>
    </source>
</evidence>
<dbReference type="InterPro" id="IPR008995">
    <property type="entry name" value="Mo/tungstate-bd_C_term_dom"/>
</dbReference>
<evidence type="ECO:0000256" key="7">
    <source>
        <dbReference type="ARBA" id="ARBA00023136"/>
    </source>
</evidence>
<dbReference type="Pfam" id="PF00005">
    <property type="entry name" value="ABC_tran"/>
    <property type="match status" value="1"/>
</dbReference>
<dbReference type="GO" id="GO:0005524">
    <property type="term" value="F:ATP binding"/>
    <property type="evidence" value="ECO:0007669"/>
    <property type="project" value="UniProtKB-KW"/>
</dbReference>
<comment type="caution">
    <text evidence="10">The sequence shown here is derived from an EMBL/GenBank/DDBJ whole genome shotgun (WGS) entry which is preliminary data.</text>
</comment>
<keyword evidence="5 10" id="KW-0067">ATP-binding</keyword>
<evidence type="ECO:0000256" key="8">
    <source>
        <dbReference type="SAM" id="MobiDB-lite"/>
    </source>
</evidence>
<evidence type="ECO:0000256" key="4">
    <source>
        <dbReference type="ARBA" id="ARBA00022741"/>
    </source>
</evidence>
<sequence length="368" mass="39340">MNASTFLNIQGLSRRFSARSGVGEVSLAVGRGQFVVLLGPSGCGKSTTLRLIAGLETPDAGSIEIDGRDVTALPPSDRSLSMVFQSYALFPHLDVAENIVFGLKVRGVARAERRRRLDEALAVTGLEGLEDRKPAKLSGGQRQRVALARAIVAGHPLCLMDEPLSNLDAQLRHSVRQDIRALQKRLGMTVIYVTHDQTEAMSMADVVVLMRDGRIEQVASPADIYERPATTFAAGFIGSPPMAMLPADLLGAADLPGAGAAADLVFGIRGEDISLRRPGEGRLAARVLGQEFLGAETFVNLEVAGAARLTARVPGRVDTGQGEHVSLDWPREATHWFERASGRRFALPSSPIDPPRGSPAVVRPAKGY</sequence>
<keyword evidence="4" id="KW-0547">Nucleotide-binding</keyword>
<dbReference type="SUPFAM" id="SSF52540">
    <property type="entry name" value="P-loop containing nucleoside triphosphate hydrolases"/>
    <property type="match status" value="1"/>
</dbReference>
<evidence type="ECO:0000256" key="1">
    <source>
        <dbReference type="ARBA" id="ARBA00005417"/>
    </source>
</evidence>
<evidence type="ECO:0000256" key="3">
    <source>
        <dbReference type="ARBA" id="ARBA00022475"/>
    </source>
</evidence>
<accession>A0ABX0UZ52</accession>
<evidence type="ECO:0000256" key="5">
    <source>
        <dbReference type="ARBA" id="ARBA00022840"/>
    </source>
</evidence>
<dbReference type="SUPFAM" id="SSF50331">
    <property type="entry name" value="MOP-like"/>
    <property type="match status" value="1"/>
</dbReference>
<dbReference type="SMART" id="SM00382">
    <property type="entry name" value="AAA"/>
    <property type="match status" value="1"/>
</dbReference>
<keyword evidence="7" id="KW-0472">Membrane</keyword>
<dbReference type="Gene3D" id="3.40.50.300">
    <property type="entry name" value="P-loop containing nucleotide triphosphate hydrolases"/>
    <property type="match status" value="1"/>
</dbReference>
<dbReference type="InterPro" id="IPR027417">
    <property type="entry name" value="P-loop_NTPase"/>
</dbReference>
<keyword evidence="2" id="KW-0813">Transport</keyword>
<evidence type="ECO:0000313" key="10">
    <source>
        <dbReference type="EMBL" id="NIJ57569.1"/>
    </source>
</evidence>
<keyword evidence="11" id="KW-1185">Reference proteome</keyword>
<dbReference type="Proteomes" id="UP001429580">
    <property type="component" value="Unassembled WGS sequence"/>
</dbReference>
<dbReference type="EMBL" id="JAASQI010000003">
    <property type="protein sequence ID" value="NIJ57569.1"/>
    <property type="molecule type" value="Genomic_DNA"/>
</dbReference>
<protein>
    <submittedName>
        <fullName evidence="10">Sn-glycerol 3-phosphate transport system ATP-binding protein</fullName>
    </submittedName>
</protein>
<dbReference type="Pfam" id="PF08402">
    <property type="entry name" value="TOBE_2"/>
    <property type="match status" value="1"/>
</dbReference>
<reference evidence="10 11" key="1">
    <citation type="submission" date="2020-03" db="EMBL/GenBank/DDBJ databases">
        <title>Genomic Encyclopedia of Type Strains, Phase IV (KMG-IV): sequencing the most valuable type-strain genomes for metagenomic binning, comparative biology and taxonomic classification.</title>
        <authorList>
            <person name="Goeker M."/>
        </authorList>
    </citation>
    <scope>NUCLEOTIDE SEQUENCE [LARGE SCALE GENOMIC DNA]</scope>
    <source>
        <strain evidence="10 11">DSM 103870</strain>
    </source>
</reference>
<dbReference type="Gene3D" id="2.40.50.100">
    <property type="match status" value="2"/>
</dbReference>
<dbReference type="InterPro" id="IPR003439">
    <property type="entry name" value="ABC_transporter-like_ATP-bd"/>
</dbReference>
<dbReference type="PROSITE" id="PS50893">
    <property type="entry name" value="ABC_TRANSPORTER_2"/>
    <property type="match status" value="1"/>
</dbReference>
<comment type="similarity">
    <text evidence="1">Belongs to the ABC transporter superfamily.</text>
</comment>
<feature type="domain" description="ABC transporter" evidence="9">
    <location>
        <begin position="7"/>
        <end position="237"/>
    </location>
</feature>
<keyword evidence="6" id="KW-1278">Translocase</keyword>
<dbReference type="Gene3D" id="2.40.50.140">
    <property type="entry name" value="Nucleic acid-binding proteins"/>
    <property type="match status" value="1"/>
</dbReference>
<evidence type="ECO:0000256" key="6">
    <source>
        <dbReference type="ARBA" id="ARBA00022967"/>
    </source>
</evidence>
<dbReference type="PROSITE" id="PS00211">
    <property type="entry name" value="ABC_TRANSPORTER_1"/>
    <property type="match status" value="1"/>
</dbReference>
<dbReference type="PANTHER" id="PTHR43875">
    <property type="entry name" value="MALTODEXTRIN IMPORT ATP-BINDING PROTEIN MSMX"/>
    <property type="match status" value="1"/>
</dbReference>
<dbReference type="InterPro" id="IPR012340">
    <property type="entry name" value="NA-bd_OB-fold"/>
</dbReference>
<evidence type="ECO:0000256" key="2">
    <source>
        <dbReference type="ARBA" id="ARBA00022448"/>
    </source>
</evidence>
<dbReference type="InterPro" id="IPR047641">
    <property type="entry name" value="ABC_transpr_MalK/UgpC-like"/>
</dbReference>
<dbReference type="PANTHER" id="PTHR43875:SF15">
    <property type="entry name" value="TREHALOSE IMPORT ATP-BINDING PROTEIN SUGC"/>
    <property type="match status" value="1"/>
</dbReference>
<organism evidence="10 11">
    <name type="scientific">Pseudochelatococcus lubricantis</name>
    <dbReference type="NCBI Taxonomy" id="1538102"/>
    <lineage>
        <taxon>Bacteria</taxon>
        <taxon>Pseudomonadati</taxon>
        <taxon>Pseudomonadota</taxon>
        <taxon>Alphaproteobacteria</taxon>
        <taxon>Hyphomicrobiales</taxon>
        <taxon>Chelatococcaceae</taxon>
        <taxon>Pseudochelatococcus</taxon>
    </lineage>
</organism>
<dbReference type="InterPro" id="IPR013611">
    <property type="entry name" value="Transp-assoc_OB_typ2"/>
</dbReference>
<feature type="region of interest" description="Disordered" evidence="8">
    <location>
        <begin position="347"/>
        <end position="368"/>
    </location>
</feature>
<gene>
    <name evidence="10" type="ORF">FHS82_001405</name>
</gene>
<keyword evidence="3" id="KW-1003">Cell membrane</keyword>
<evidence type="ECO:0000313" key="11">
    <source>
        <dbReference type="Proteomes" id="UP001429580"/>
    </source>
</evidence>
<dbReference type="RefSeq" id="WP_166950318.1">
    <property type="nucleotide sequence ID" value="NZ_JAASQI010000003.1"/>
</dbReference>
<name>A0ABX0UZ52_9HYPH</name>
<dbReference type="InterPro" id="IPR017871">
    <property type="entry name" value="ABC_transporter-like_CS"/>
</dbReference>
<proteinExistence type="inferred from homology"/>